<evidence type="ECO:0000313" key="4">
    <source>
        <dbReference type="Proteomes" id="UP000520814"/>
    </source>
</evidence>
<dbReference type="AlphaFoldDB" id="A0A7W9SSS6"/>
<comment type="caution">
    <text evidence="3">The sequence shown here is derived from an EMBL/GenBank/DDBJ whole genome shotgun (WGS) entry which is preliminary data.</text>
</comment>
<keyword evidence="1" id="KW-0175">Coiled coil</keyword>
<name>A0A7W9SSS6_ARMRO</name>
<accession>A0A7W9SSS6</accession>
<dbReference type="Proteomes" id="UP000520814">
    <property type="component" value="Unassembled WGS sequence"/>
</dbReference>
<evidence type="ECO:0000256" key="1">
    <source>
        <dbReference type="SAM" id="Coils"/>
    </source>
</evidence>
<keyword evidence="4" id="KW-1185">Reference proteome</keyword>
<evidence type="ECO:0000313" key="3">
    <source>
        <dbReference type="EMBL" id="MBB6051715.1"/>
    </source>
</evidence>
<dbReference type="RefSeq" id="WP_184199254.1">
    <property type="nucleotide sequence ID" value="NZ_JACHGW010000003.1"/>
</dbReference>
<organism evidence="3 4">
    <name type="scientific">Armatimonas rosea</name>
    <dbReference type="NCBI Taxonomy" id="685828"/>
    <lineage>
        <taxon>Bacteria</taxon>
        <taxon>Bacillati</taxon>
        <taxon>Armatimonadota</taxon>
        <taxon>Armatimonadia</taxon>
        <taxon>Armatimonadales</taxon>
        <taxon>Armatimonadaceae</taxon>
        <taxon>Armatimonas</taxon>
    </lineage>
</organism>
<feature type="coiled-coil region" evidence="1">
    <location>
        <begin position="62"/>
        <end position="118"/>
    </location>
</feature>
<protein>
    <submittedName>
        <fullName evidence="3">Septal ring factor EnvC (AmiA/AmiB activator)</fullName>
    </submittedName>
</protein>
<feature type="region of interest" description="Disordered" evidence="2">
    <location>
        <begin position="133"/>
        <end position="157"/>
    </location>
</feature>
<dbReference type="EMBL" id="JACHGW010000003">
    <property type="protein sequence ID" value="MBB6051715.1"/>
    <property type="molecule type" value="Genomic_DNA"/>
</dbReference>
<gene>
    <name evidence="3" type="ORF">HNQ39_003525</name>
</gene>
<reference evidence="3 4" key="1">
    <citation type="submission" date="2020-08" db="EMBL/GenBank/DDBJ databases">
        <title>Genomic Encyclopedia of Type Strains, Phase IV (KMG-IV): sequencing the most valuable type-strain genomes for metagenomic binning, comparative biology and taxonomic classification.</title>
        <authorList>
            <person name="Goeker M."/>
        </authorList>
    </citation>
    <scope>NUCLEOTIDE SEQUENCE [LARGE SCALE GENOMIC DNA]</scope>
    <source>
        <strain evidence="3 4">DSM 23562</strain>
    </source>
</reference>
<sequence length="157" mass="17664">MHVANPQGIMAFSTPSSLTLPQLGQLLGSLPDNLPAALRTSTLSQILQKHYALDPALQSDLLGQAVWQRVQLQQQLERLQAQHQQQLEELHAQLARCEAQVEKQERQYQAQRAALREQATPLDHVLRLLSDTLADSESDEPEAPVRRTNPRILSARR</sequence>
<evidence type="ECO:0000256" key="2">
    <source>
        <dbReference type="SAM" id="MobiDB-lite"/>
    </source>
</evidence>
<proteinExistence type="predicted"/>